<name>A0A256LGN7_9LACO</name>
<organism evidence="2 3">
    <name type="scientific">Lactobacillus taiwanensis</name>
    <dbReference type="NCBI Taxonomy" id="508451"/>
    <lineage>
        <taxon>Bacteria</taxon>
        <taxon>Bacillati</taxon>
        <taxon>Bacillota</taxon>
        <taxon>Bacilli</taxon>
        <taxon>Lactobacillales</taxon>
        <taxon>Lactobacillaceae</taxon>
        <taxon>Lactobacillus</taxon>
    </lineage>
</organism>
<proteinExistence type="predicted"/>
<keyword evidence="1" id="KW-1277">Toxin-antitoxin system</keyword>
<comment type="caution">
    <text evidence="2">The sequence shown here is derived from an EMBL/GenBank/DDBJ whole genome shotgun (WGS) entry which is preliminary data.</text>
</comment>
<dbReference type="InterPro" id="IPR035093">
    <property type="entry name" value="RelE/ParE_toxin_dom_sf"/>
</dbReference>
<dbReference type="NCBIfam" id="TIGR02385">
    <property type="entry name" value="RelE_StbE"/>
    <property type="match status" value="1"/>
</dbReference>
<evidence type="ECO:0000256" key="1">
    <source>
        <dbReference type="ARBA" id="ARBA00022649"/>
    </source>
</evidence>
<reference evidence="2 3" key="2">
    <citation type="submission" date="2017-09" db="EMBL/GenBank/DDBJ databases">
        <title>Tripartite evolution among Lactobacillus johnsonii, Lactobacillus taiwanensis, Lactobacillus reuteri and their rodent host.</title>
        <authorList>
            <person name="Wang T."/>
            <person name="Knowles S."/>
            <person name="Cheng C."/>
        </authorList>
    </citation>
    <scope>NUCLEOTIDE SEQUENCE [LARGE SCALE GENOMIC DNA]</scope>
    <source>
        <strain evidence="2 3">609q</strain>
    </source>
</reference>
<dbReference type="Proteomes" id="UP000215828">
    <property type="component" value="Unassembled WGS sequence"/>
</dbReference>
<evidence type="ECO:0000313" key="3">
    <source>
        <dbReference type="Proteomes" id="UP000215828"/>
    </source>
</evidence>
<dbReference type="SUPFAM" id="SSF143011">
    <property type="entry name" value="RelE-like"/>
    <property type="match status" value="1"/>
</dbReference>
<reference evidence="2 3" key="1">
    <citation type="submission" date="2017-04" db="EMBL/GenBank/DDBJ databases">
        <authorList>
            <person name="Afonso C.L."/>
            <person name="Miller P.J."/>
            <person name="Scott M.A."/>
            <person name="Spackman E."/>
            <person name="Goraichik I."/>
            <person name="Dimitrov K.M."/>
            <person name="Suarez D.L."/>
            <person name="Swayne D.E."/>
        </authorList>
    </citation>
    <scope>NUCLEOTIDE SEQUENCE [LARGE SCALE GENOMIC DNA]</scope>
    <source>
        <strain evidence="2 3">609q</strain>
    </source>
</reference>
<protein>
    <recommendedName>
        <fullName evidence="4">Addiction module toxin RelE</fullName>
    </recommendedName>
</protein>
<dbReference type="AlphaFoldDB" id="A0A256LGN7"/>
<dbReference type="InterPro" id="IPR007712">
    <property type="entry name" value="RelE/ParE_toxin"/>
</dbReference>
<accession>A0A256LGN7</accession>
<dbReference type="EMBL" id="NGNX01000008">
    <property type="protein sequence ID" value="OYR92608.1"/>
    <property type="molecule type" value="Genomic_DNA"/>
</dbReference>
<dbReference type="InterPro" id="IPR004386">
    <property type="entry name" value="Toxin_YafQ-like"/>
</dbReference>
<evidence type="ECO:0000313" key="2">
    <source>
        <dbReference type="EMBL" id="OYR92608.1"/>
    </source>
</evidence>
<dbReference type="Gene3D" id="3.30.2310.20">
    <property type="entry name" value="RelE-like"/>
    <property type="match status" value="1"/>
</dbReference>
<dbReference type="RefSeq" id="WP_094516972.1">
    <property type="nucleotide sequence ID" value="NZ_JANKAW010000002.1"/>
</dbReference>
<sequence length="119" mass="13910">MENKKKLDFIPRPEFVQDLNYLSKLDPAIIPEVKDAISILRENSELPSEFNDHSLRGYYAGTSEFHLRDTPKGFKPTDKNDVVVIYKKRTNSLVVIGIRIGSHKKLFHDEYKLRHQKNK</sequence>
<dbReference type="Pfam" id="PF15738">
    <property type="entry name" value="YafQ_toxin"/>
    <property type="match status" value="1"/>
</dbReference>
<gene>
    <name evidence="2" type="ORF">CBF70_02860</name>
</gene>
<evidence type="ECO:0008006" key="4">
    <source>
        <dbReference type="Google" id="ProtNLM"/>
    </source>
</evidence>